<dbReference type="EMBL" id="JAXCGZ010006959">
    <property type="protein sequence ID" value="KAK7079458.1"/>
    <property type="molecule type" value="Genomic_DNA"/>
</dbReference>
<keyword evidence="2" id="KW-1185">Reference proteome</keyword>
<name>A0AAN8XDE9_HALRR</name>
<gene>
    <name evidence="1" type="ORF">SK128_018958</name>
</gene>
<sequence length="271" mass="29529">MVTRAGKHRELSSTYQSFADTGPTYSYLDLSRARSDESLMWSAGEEAAALVAELRASLASPLMRPEDEEDEGVVEEDFDDDLAESVVSLARYNTISRVPLEPRISPGGPFNRSTLERGSLRSSIDRASSARSSLCGRSLSFTDLHSAATSADDLRLFCFHPSRMPYANHCTTPHHHSSSASSTASSRSATSTCGSGVNILGNGGTGLKRANMRSFGGSWRSLLKRHCLICQSGHGDTLYMVPSHFSAFYTLVLPSLVMRLNHIRNFLFVAL</sequence>
<dbReference type="AlphaFoldDB" id="A0AAN8XDE9"/>
<evidence type="ECO:0000313" key="2">
    <source>
        <dbReference type="Proteomes" id="UP001381693"/>
    </source>
</evidence>
<accession>A0AAN8XDE9</accession>
<comment type="caution">
    <text evidence="1">The sequence shown here is derived from an EMBL/GenBank/DDBJ whole genome shotgun (WGS) entry which is preliminary data.</text>
</comment>
<reference evidence="1 2" key="1">
    <citation type="submission" date="2023-11" db="EMBL/GenBank/DDBJ databases">
        <title>Halocaridina rubra genome assembly.</title>
        <authorList>
            <person name="Smith C."/>
        </authorList>
    </citation>
    <scope>NUCLEOTIDE SEQUENCE [LARGE SCALE GENOMIC DNA]</scope>
    <source>
        <strain evidence="1">EP-1</strain>
        <tissue evidence="1">Whole</tissue>
    </source>
</reference>
<organism evidence="1 2">
    <name type="scientific">Halocaridina rubra</name>
    <name type="common">Hawaiian red shrimp</name>
    <dbReference type="NCBI Taxonomy" id="373956"/>
    <lineage>
        <taxon>Eukaryota</taxon>
        <taxon>Metazoa</taxon>
        <taxon>Ecdysozoa</taxon>
        <taxon>Arthropoda</taxon>
        <taxon>Crustacea</taxon>
        <taxon>Multicrustacea</taxon>
        <taxon>Malacostraca</taxon>
        <taxon>Eumalacostraca</taxon>
        <taxon>Eucarida</taxon>
        <taxon>Decapoda</taxon>
        <taxon>Pleocyemata</taxon>
        <taxon>Caridea</taxon>
        <taxon>Atyoidea</taxon>
        <taxon>Atyidae</taxon>
        <taxon>Halocaridina</taxon>
    </lineage>
</organism>
<proteinExistence type="predicted"/>
<evidence type="ECO:0000313" key="1">
    <source>
        <dbReference type="EMBL" id="KAK7079458.1"/>
    </source>
</evidence>
<dbReference type="Proteomes" id="UP001381693">
    <property type="component" value="Unassembled WGS sequence"/>
</dbReference>
<protein>
    <submittedName>
        <fullName evidence="1">Uncharacterized protein</fullName>
    </submittedName>
</protein>